<dbReference type="EC" id="3.1.6.1" evidence="8"/>
<gene>
    <name evidence="8" type="primary">atsA_47</name>
    <name evidence="8" type="ORF">CA85_34470</name>
</gene>
<keyword evidence="2" id="KW-0479">Metal-binding</keyword>
<dbReference type="SUPFAM" id="SSF53649">
    <property type="entry name" value="Alkaline phosphatase-like"/>
    <property type="match status" value="1"/>
</dbReference>
<evidence type="ECO:0000256" key="1">
    <source>
        <dbReference type="ARBA" id="ARBA00008779"/>
    </source>
</evidence>
<dbReference type="Gene3D" id="3.30.1120.10">
    <property type="match status" value="1"/>
</dbReference>
<evidence type="ECO:0000256" key="5">
    <source>
        <dbReference type="SAM" id="MobiDB-lite"/>
    </source>
</evidence>
<dbReference type="EMBL" id="SJPK01000008">
    <property type="protein sequence ID" value="TWT65100.1"/>
    <property type="molecule type" value="Genomic_DNA"/>
</dbReference>
<dbReference type="GO" id="GO:0046872">
    <property type="term" value="F:metal ion binding"/>
    <property type="evidence" value="ECO:0007669"/>
    <property type="project" value="UniProtKB-KW"/>
</dbReference>
<evidence type="ECO:0000313" key="9">
    <source>
        <dbReference type="Proteomes" id="UP000318053"/>
    </source>
</evidence>
<dbReference type="PROSITE" id="PS00149">
    <property type="entry name" value="SULFATASE_2"/>
    <property type="match status" value="1"/>
</dbReference>
<dbReference type="OrthoDB" id="9783154at2"/>
<dbReference type="Proteomes" id="UP000318053">
    <property type="component" value="Unassembled WGS sequence"/>
</dbReference>
<evidence type="ECO:0000256" key="3">
    <source>
        <dbReference type="ARBA" id="ARBA00022801"/>
    </source>
</evidence>
<reference evidence="8 9" key="1">
    <citation type="submission" date="2019-02" db="EMBL/GenBank/DDBJ databases">
        <title>Deep-cultivation of Planctomycetes and their phenomic and genomic characterization uncovers novel biology.</title>
        <authorList>
            <person name="Wiegand S."/>
            <person name="Jogler M."/>
            <person name="Boedeker C."/>
            <person name="Pinto D."/>
            <person name="Vollmers J."/>
            <person name="Rivas-Marin E."/>
            <person name="Kohn T."/>
            <person name="Peeters S.H."/>
            <person name="Heuer A."/>
            <person name="Rast P."/>
            <person name="Oberbeckmann S."/>
            <person name="Bunk B."/>
            <person name="Jeske O."/>
            <person name="Meyerdierks A."/>
            <person name="Storesund J.E."/>
            <person name="Kallscheuer N."/>
            <person name="Luecker S."/>
            <person name="Lage O.M."/>
            <person name="Pohl T."/>
            <person name="Merkel B.J."/>
            <person name="Hornburger P."/>
            <person name="Mueller R.-W."/>
            <person name="Bruemmer F."/>
            <person name="Labrenz M."/>
            <person name="Spormann A.M."/>
            <person name="Op Den Camp H."/>
            <person name="Overmann J."/>
            <person name="Amann R."/>
            <person name="Jetten M.S.M."/>
            <person name="Mascher T."/>
            <person name="Medema M.H."/>
            <person name="Devos D.P."/>
            <person name="Kaster A.-K."/>
            <person name="Ovreas L."/>
            <person name="Rohde M."/>
            <person name="Galperin M.Y."/>
            <person name="Jogler C."/>
        </authorList>
    </citation>
    <scope>NUCLEOTIDE SEQUENCE [LARGE SCALE GENOMIC DNA]</scope>
    <source>
        <strain evidence="8 9">CA85</strain>
    </source>
</reference>
<keyword evidence="6" id="KW-0732">Signal</keyword>
<name>A0A5C5XQB1_9BACT</name>
<comment type="caution">
    <text evidence="8">The sequence shown here is derived from an EMBL/GenBank/DDBJ whole genome shotgun (WGS) entry which is preliminary data.</text>
</comment>
<evidence type="ECO:0000256" key="6">
    <source>
        <dbReference type="SAM" id="SignalP"/>
    </source>
</evidence>
<dbReference type="PANTHER" id="PTHR42693">
    <property type="entry name" value="ARYLSULFATASE FAMILY MEMBER"/>
    <property type="match status" value="1"/>
</dbReference>
<feature type="signal peptide" evidence="6">
    <location>
        <begin position="1"/>
        <end position="26"/>
    </location>
</feature>
<protein>
    <submittedName>
        <fullName evidence="8">Arylsulfatase</fullName>
        <ecNumber evidence="8">3.1.6.1</ecNumber>
    </submittedName>
</protein>
<proteinExistence type="inferred from homology"/>
<keyword evidence="9" id="KW-1185">Reference proteome</keyword>
<dbReference type="Pfam" id="PF00884">
    <property type="entry name" value="Sulfatase"/>
    <property type="match status" value="1"/>
</dbReference>
<comment type="similarity">
    <text evidence="1">Belongs to the sulfatase family.</text>
</comment>
<sequence precursor="true">MRCHVPTSCRRVLAILCGIVTLPVSADTPRANSTPAQPNIVVVLVDDMGYGDPGCFQPQSKIETPHIDALARAGMRFTDAHAPGPLCHMSRYGLMTGRYPFRTDVSVWPTEPLIERHQMTIASLAKDQGYRTAMVGKWHLGFREHGYDQPLPGGPVDCGFDHFFGIRASTDIPPYFYIRDDHAVEEPTERIAANRSENWSPIQGAFWRAGGIAPNLQLDNVLERFTDEAIKVIEQHAAQNGPSDDEQPAQPLMLYLAYPAPHTPWLPAERFAGKSKVGMYGDFVMMVDAEIGRVTQSLRTAGMEEETLLIFTSDNGPVWYEDDTRRYQHDSAGGLRGMKADAWEAGHRMPLIVRWPGRVPADSHSEQLVCFTDFLATFADVLDVTLPKNAGPDSFSFLPALLGNSSQTATMRKQWVMQAGSVRSMMTIREGNWKLITELGSGGFSKPKRQQPSEGGPTAQLYDLKADPAERTNLFAERPDIVIRLQAALNEIVHNHHSRPTPRPDSID</sequence>
<dbReference type="InterPro" id="IPR000917">
    <property type="entry name" value="Sulfatase_N"/>
</dbReference>
<dbReference type="CDD" id="cd16143">
    <property type="entry name" value="ARS_like"/>
    <property type="match status" value="1"/>
</dbReference>
<dbReference type="AlphaFoldDB" id="A0A5C5XQB1"/>
<dbReference type="Gene3D" id="3.40.720.10">
    <property type="entry name" value="Alkaline Phosphatase, subunit A"/>
    <property type="match status" value="1"/>
</dbReference>
<dbReference type="InterPro" id="IPR050738">
    <property type="entry name" value="Sulfatase"/>
</dbReference>
<dbReference type="GO" id="GO:0004065">
    <property type="term" value="F:arylsulfatase activity"/>
    <property type="evidence" value="ECO:0007669"/>
    <property type="project" value="UniProtKB-EC"/>
</dbReference>
<evidence type="ECO:0000313" key="8">
    <source>
        <dbReference type="EMBL" id="TWT65100.1"/>
    </source>
</evidence>
<feature type="domain" description="Sulfatase N-terminal" evidence="7">
    <location>
        <begin position="38"/>
        <end position="384"/>
    </location>
</feature>
<evidence type="ECO:0000256" key="2">
    <source>
        <dbReference type="ARBA" id="ARBA00022723"/>
    </source>
</evidence>
<feature type="region of interest" description="Disordered" evidence="5">
    <location>
        <begin position="440"/>
        <end position="459"/>
    </location>
</feature>
<evidence type="ECO:0000256" key="4">
    <source>
        <dbReference type="ARBA" id="ARBA00022837"/>
    </source>
</evidence>
<dbReference type="InterPro" id="IPR017850">
    <property type="entry name" value="Alkaline_phosphatase_core_sf"/>
</dbReference>
<dbReference type="PANTHER" id="PTHR42693:SF53">
    <property type="entry name" value="ENDO-4-O-SULFATASE"/>
    <property type="match status" value="1"/>
</dbReference>
<keyword evidence="4" id="KW-0106">Calcium</keyword>
<dbReference type="InterPro" id="IPR024607">
    <property type="entry name" value="Sulfatase_CS"/>
</dbReference>
<keyword evidence="3 8" id="KW-0378">Hydrolase</keyword>
<evidence type="ECO:0000259" key="7">
    <source>
        <dbReference type="Pfam" id="PF00884"/>
    </source>
</evidence>
<accession>A0A5C5XQB1</accession>
<feature type="chain" id="PRO_5022685582" evidence="6">
    <location>
        <begin position="27"/>
        <end position="508"/>
    </location>
</feature>
<organism evidence="8 9">
    <name type="scientific">Allorhodopirellula solitaria</name>
    <dbReference type="NCBI Taxonomy" id="2527987"/>
    <lineage>
        <taxon>Bacteria</taxon>
        <taxon>Pseudomonadati</taxon>
        <taxon>Planctomycetota</taxon>
        <taxon>Planctomycetia</taxon>
        <taxon>Pirellulales</taxon>
        <taxon>Pirellulaceae</taxon>
        <taxon>Allorhodopirellula</taxon>
    </lineage>
</organism>